<keyword evidence="10" id="KW-1185">Reference proteome</keyword>
<evidence type="ECO:0000259" key="7">
    <source>
        <dbReference type="Pfam" id="PF06429"/>
    </source>
</evidence>
<proteinExistence type="inferred from homology"/>
<dbReference type="EMBL" id="FNZQ01000001">
    <property type="protein sequence ID" value="SEK27356.1"/>
    <property type="molecule type" value="Genomic_DNA"/>
</dbReference>
<sequence>MSLSSSLNIAVAGLDLSSRRAEVVARNVANADRAGYARRSIDMGGPGVGVPGSLVTISRDSDPRLVLMRREAQSRQAGEEVLQSFYARLDSGIGDPDQSGSLSDQIARLDAAFVTAAADPRSVVGMTEIANAATDLVALINTLDDVIQDERQSADTDIGRVVAQLNSDLADVARLNTDIRRLSSGGNDAADLQDQRALLIDRISAQVPVRELARDDGAVALVSKGGLLLLDGRPATLGFDTRAPITAEMSAPTQLSGLRVNGRDVGTTGTPSGIPGGALEALFKIRDDVAPQATSRLDGLAADLIERFEAADVDTTRMVGDAGLFTDRGTVIAAVPDPGLAGRLEVNERILPDAGDDLWRLRDGLGAMAEGTGVDASLILRYGATLSKQAQPSSGGLPGITASLAGHAASLKSIVSSERLAMDDRVAFSMISTEGLDAGRDGGQVDIDTEMRRLVEIEQAYAANARIVQAVSDMMNRLTEI</sequence>
<evidence type="ECO:0000259" key="8">
    <source>
        <dbReference type="Pfam" id="PF22638"/>
    </source>
</evidence>
<keyword evidence="9" id="KW-0966">Cell projection</keyword>
<dbReference type="InterPro" id="IPR053927">
    <property type="entry name" value="FlgK_helical"/>
</dbReference>
<dbReference type="GO" id="GO:0005198">
    <property type="term" value="F:structural molecule activity"/>
    <property type="evidence" value="ECO:0007669"/>
    <property type="project" value="InterPro"/>
</dbReference>
<dbReference type="RefSeq" id="WP_092758871.1">
    <property type="nucleotide sequence ID" value="NZ_FNZQ01000001.1"/>
</dbReference>
<protein>
    <recommendedName>
        <fullName evidence="4">Flagellar hook-associated protein 1</fullName>
    </recommendedName>
</protein>
<evidence type="ECO:0000313" key="9">
    <source>
        <dbReference type="EMBL" id="SEK27356.1"/>
    </source>
</evidence>
<evidence type="ECO:0000256" key="4">
    <source>
        <dbReference type="ARBA" id="ARBA00016244"/>
    </source>
</evidence>
<evidence type="ECO:0000256" key="5">
    <source>
        <dbReference type="ARBA" id="ARBA00022525"/>
    </source>
</evidence>
<dbReference type="OrthoDB" id="7181295at2"/>
<comment type="similarity">
    <text evidence="3">Belongs to the flagella basal body rod proteins family.</text>
</comment>
<dbReference type="PANTHER" id="PTHR30033:SF2">
    <property type="entry name" value="FLAGELLAR HOOK PROTEIN"/>
    <property type="match status" value="1"/>
</dbReference>
<keyword evidence="9" id="KW-0282">Flagellum</keyword>
<dbReference type="InterPro" id="IPR010930">
    <property type="entry name" value="Flg_bb/hook_C_dom"/>
</dbReference>
<evidence type="ECO:0000256" key="3">
    <source>
        <dbReference type="ARBA" id="ARBA00009677"/>
    </source>
</evidence>
<reference evidence="9 10" key="1">
    <citation type="submission" date="2016-10" db="EMBL/GenBank/DDBJ databases">
        <authorList>
            <person name="de Groot N.N."/>
        </authorList>
    </citation>
    <scope>NUCLEOTIDE SEQUENCE [LARGE SCALE GENOMIC DNA]</scope>
    <source>
        <strain evidence="9 10">DSM 14858</strain>
    </source>
</reference>
<keyword evidence="9" id="KW-0969">Cilium</keyword>
<dbReference type="Pfam" id="PF22638">
    <property type="entry name" value="FlgK_D1"/>
    <property type="match status" value="1"/>
</dbReference>
<feature type="domain" description="Flagellar hook-associated protein FlgK helical" evidence="8">
    <location>
        <begin position="88"/>
        <end position="323"/>
    </location>
</feature>
<keyword evidence="6" id="KW-0975">Bacterial flagellum</keyword>
<dbReference type="Pfam" id="PF06429">
    <property type="entry name" value="Flg_bbr_C"/>
    <property type="match status" value="1"/>
</dbReference>
<gene>
    <name evidence="9" type="ORF">SAMN04488526_0165</name>
</gene>
<dbReference type="GO" id="GO:0005576">
    <property type="term" value="C:extracellular region"/>
    <property type="evidence" value="ECO:0007669"/>
    <property type="project" value="UniProtKB-SubCell"/>
</dbReference>
<evidence type="ECO:0000256" key="2">
    <source>
        <dbReference type="ARBA" id="ARBA00004613"/>
    </source>
</evidence>
<dbReference type="PANTHER" id="PTHR30033">
    <property type="entry name" value="FLAGELLAR HOOK-ASSOCIATED PROTEIN 1"/>
    <property type="match status" value="1"/>
</dbReference>
<organism evidence="9 10">
    <name type="scientific">Jannaschia helgolandensis</name>
    <dbReference type="NCBI Taxonomy" id="188906"/>
    <lineage>
        <taxon>Bacteria</taxon>
        <taxon>Pseudomonadati</taxon>
        <taxon>Pseudomonadota</taxon>
        <taxon>Alphaproteobacteria</taxon>
        <taxon>Rhodobacterales</taxon>
        <taxon>Roseobacteraceae</taxon>
        <taxon>Jannaschia</taxon>
    </lineage>
</organism>
<dbReference type="AlphaFoldDB" id="A0A1H7FMN6"/>
<dbReference type="Proteomes" id="UP000199283">
    <property type="component" value="Unassembled WGS sequence"/>
</dbReference>
<dbReference type="GO" id="GO:0044780">
    <property type="term" value="P:bacterial-type flagellum assembly"/>
    <property type="evidence" value="ECO:0007669"/>
    <property type="project" value="InterPro"/>
</dbReference>
<evidence type="ECO:0000313" key="10">
    <source>
        <dbReference type="Proteomes" id="UP000199283"/>
    </source>
</evidence>
<accession>A0A1H7FMN6</accession>
<name>A0A1H7FMN6_9RHOB</name>
<dbReference type="STRING" id="188906.SAMN04488526_0165"/>
<evidence type="ECO:0000256" key="6">
    <source>
        <dbReference type="ARBA" id="ARBA00023143"/>
    </source>
</evidence>
<comment type="subcellular location">
    <subcellularLocation>
        <location evidence="1">Bacterial flagellum</location>
    </subcellularLocation>
    <subcellularLocation>
        <location evidence="2">Secreted</location>
    </subcellularLocation>
</comment>
<evidence type="ECO:0000256" key="1">
    <source>
        <dbReference type="ARBA" id="ARBA00004365"/>
    </source>
</evidence>
<feature type="domain" description="Flagellar basal-body/hook protein C-terminal" evidence="7">
    <location>
        <begin position="445"/>
        <end position="480"/>
    </location>
</feature>
<dbReference type="GO" id="GO:0009424">
    <property type="term" value="C:bacterial-type flagellum hook"/>
    <property type="evidence" value="ECO:0007669"/>
    <property type="project" value="InterPro"/>
</dbReference>
<dbReference type="InterPro" id="IPR002371">
    <property type="entry name" value="FlgK"/>
</dbReference>
<keyword evidence="5" id="KW-0964">Secreted</keyword>